<comment type="caution">
    <text evidence="2">The sequence shown here is derived from an EMBL/GenBank/DDBJ whole genome shotgun (WGS) entry which is preliminary data.</text>
</comment>
<gene>
    <name evidence="2" type="ORF">HNR30_003740</name>
</gene>
<dbReference type="Proteomes" id="UP000530928">
    <property type="component" value="Unassembled WGS sequence"/>
</dbReference>
<dbReference type="RefSeq" id="WP_181611170.1">
    <property type="nucleotide sequence ID" value="NZ_BAABAM010000003.1"/>
</dbReference>
<name>A0A7W0CJM5_9ACTN</name>
<feature type="transmembrane region" description="Helical" evidence="1">
    <location>
        <begin position="20"/>
        <end position="40"/>
    </location>
</feature>
<sequence>MLDVTLHAFVTVMGISSSPFVLIALAFVGAFLGSKLVEVIPATKRIIERREAQWAERQ</sequence>
<evidence type="ECO:0000313" key="2">
    <source>
        <dbReference type="EMBL" id="MBA2892386.1"/>
    </source>
</evidence>
<keyword evidence="1" id="KW-0472">Membrane</keyword>
<keyword evidence="3" id="KW-1185">Reference proteome</keyword>
<protein>
    <submittedName>
        <fullName evidence="2">Uncharacterized protein</fullName>
    </submittedName>
</protein>
<dbReference type="EMBL" id="JACDUR010000004">
    <property type="protein sequence ID" value="MBA2892386.1"/>
    <property type="molecule type" value="Genomic_DNA"/>
</dbReference>
<proteinExistence type="predicted"/>
<reference evidence="2 3" key="1">
    <citation type="submission" date="2020-07" db="EMBL/GenBank/DDBJ databases">
        <title>Genomic Encyclopedia of Type Strains, Phase IV (KMG-IV): sequencing the most valuable type-strain genomes for metagenomic binning, comparative biology and taxonomic classification.</title>
        <authorList>
            <person name="Goeker M."/>
        </authorList>
    </citation>
    <scope>NUCLEOTIDE SEQUENCE [LARGE SCALE GENOMIC DNA]</scope>
    <source>
        <strain evidence="2 3">DSM 45533</strain>
    </source>
</reference>
<evidence type="ECO:0000256" key="1">
    <source>
        <dbReference type="SAM" id="Phobius"/>
    </source>
</evidence>
<dbReference type="AlphaFoldDB" id="A0A7W0CJM5"/>
<organism evidence="2 3">
    <name type="scientific">Nonomuraea soli</name>
    <dbReference type="NCBI Taxonomy" id="1032476"/>
    <lineage>
        <taxon>Bacteria</taxon>
        <taxon>Bacillati</taxon>
        <taxon>Actinomycetota</taxon>
        <taxon>Actinomycetes</taxon>
        <taxon>Streptosporangiales</taxon>
        <taxon>Streptosporangiaceae</taxon>
        <taxon>Nonomuraea</taxon>
    </lineage>
</organism>
<evidence type="ECO:0000313" key="3">
    <source>
        <dbReference type="Proteomes" id="UP000530928"/>
    </source>
</evidence>
<keyword evidence="1" id="KW-0812">Transmembrane</keyword>
<accession>A0A7W0CJM5</accession>
<keyword evidence="1" id="KW-1133">Transmembrane helix</keyword>